<dbReference type="Pfam" id="PF13966">
    <property type="entry name" value="zf-RVT"/>
    <property type="match status" value="1"/>
</dbReference>
<dbReference type="EMBL" id="QGNW01001442">
    <property type="protein sequence ID" value="RVW41267.1"/>
    <property type="molecule type" value="Genomic_DNA"/>
</dbReference>
<dbReference type="AlphaFoldDB" id="A0A438E0Q5"/>
<feature type="domain" description="Reverse transcriptase zinc-binding" evidence="1">
    <location>
        <begin position="364"/>
        <end position="448"/>
    </location>
</feature>
<sequence length="721" mass="82687">MLMALIYIFIITDTLIRFHCFGVYISSAIIFCEANKEHLSHLSWVLFWFEAASGLKINLSKSEIIPVGEVDDIEELAAEVGCRVGSLPSQYLGLPLGAPNRASSMWDGVEERVRRRLALWKRQYISKGGRITLIKSTMASIPIYQMSLFRMPNIVVRRLEKLQRDFLWGGGNMERKAHLVKWEIVCGDKGRGGLGLRRLGLMNKALLGKWIWRYACERENLWKQVIWAKYGQEEYGWRSKKPNGAFGVGVWKEIMKENEWCWDSLELRVGKGNKIRFWTDVWCAGTALSQSFPHLFALAVDRNATVEEMWDQNSDQGGWNLRFLRNFNDWEVGMVGDLLLKLRGLRPALEEDSISWKGGKSGRYKVKMAYSGLVNPSDIVFPEKSIWVNSVPTKVAFFAWEASWEKVLTLDRLQRRGWHLPNCCFLCGCAEESVNHILIHCIVVRALWELVLGLVGVKWVFPETVKERKSNEAETESLREEYHQRVAALERKGSNIDMISGGVFSALFASVCFSCEGPFGSKADNIYRVESGSLQMVSEPIPDLGVEVYALTKERDTLRREHSRKSDAAALLKEKDEIINQVMAEDVGVNWNCNKVDEMHGGMVLVQLACGQVAHLINHCYYNEMKLRRGISLQKSELICKVGKLSFTYLVCNFMLLDEILARLLYWEIPLKRPFLSSFALLLIEVKEQEMFRWGRGSQEHRIPCFKRAVHDWEIEKVGAF</sequence>
<evidence type="ECO:0000313" key="2">
    <source>
        <dbReference type="EMBL" id="RVW41267.1"/>
    </source>
</evidence>
<comment type="caution">
    <text evidence="2">The sequence shown here is derived from an EMBL/GenBank/DDBJ whole genome shotgun (WGS) entry which is preliminary data.</text>
</comment>
<gene>
    <name evidence="2" type="primary">VvCHDh000004_644</name>
    <name evidence="2" type="ORF">CK203_085184</name>
</gene>
<dbReference type="Proteomes" id="UP000288805">
    <property type="component" value="Unassembled WGS sequence"/>
</dbReference>
<dbReference type="PANTHER" id="PTHR33116:SF78">
    <property type="entry name" value="OS12G0587133 PROTEIN"/>
    <property type="match status" value="1"/>
</dbReference>
<name>A0A438E0Q5_VITVI</name>
<accession>A0A438E0Q5</accession>
<dbReference type="PANTHER" id="PTHR33116">
    <property type="entry name" value="REVERSE TRANSCRIPTASE ZINC-BINDING DOMAIN-CONTAINING PROTEIN-RELATED-RELATED"/>
    <property type="match status" value="1"/>
</dbReference>
<proteinExistence type="predicted"/>
<dbReference type="InterPro" id="IPR026960">
    <property type="entry name" value="RVT-Znf"/>
</dbReference>
<reference evidence="2 3" key="1">
    <citation type="journal article" date="2018" name="PLoS Genet.">
        <title>Population sequencing reveals clonal diversity and ancestral inbreeding in the grapevine cultivar Chardonnay.</title>
        <authorList>
            <person name="Roach M.J."/>
            <person name="Johnson D.L."/>
            <person name="Bohlmann J."/>
            <person name="van Vuuren H.J."/>
            <person name="Jones S.J."/>
            <person name="Pretorius I.S."/>
            <person name="Schmidt S.A."/>
            <person name="Borneman A.R."/>
        </authorList>
    </citation>
    <scope>NUCLEOTIDE SEQUENCE [LARGE SCALE GENOMIC DNA]</scope>
    <source>
        <strain evidence="3">cv. Chardonnay</strain>
        <tissue evidence="2">Leaf</tissue>
    </source>
</reference>
<organism evidence="2 3">
    <name type="scientific">Vitis vinifera</name>
    <name type="common">Grape</name>
    <dbReference type="NCBI Taxonomy" id="29760"/>
    <lineage>
        <taxon>Eukaryota</taxon>
        <taxon>Viridiplantae</taxon>
        <taxon>Streptophyta</taxon>
        <taxon>Embryophyta</taxon>
        <taxon>Tracheophyta</taxon>
        <taxon>Spermatophyta</taxon>
        <taxon>Magnoliopsida</taxon>
        <taxon>eudicotyledons</taxon>
        <taxon>Gunneridae</taxon>
        <taxon>Pentapetalae</taxon>
        <taxon>rosids</taxon>
        <taxon>Vitales</taxon>
        <taxon>Vitaceae</taxon>
        <taxon>Viteae</taxon>
        <taxon>Vitis</taxon>
    </lineage>
</organism>
<protein>
    <submittedName>
        <fullName evidence="2">Putative ribonuclease H protein</fullName>
    </submittedName>
</protein>
<evidence type="ECO:0000259" key="1">
    <source>
        <dbReference type="Pfam" id="PF13966"/>
    </source>
</evidence>
<evidence type="ECO:0000313" key="3">
    <source>
        <dbReference type="Proteomes" id="UP000288805"/>
    </source>
</evidence>